<dbReference type="AlphaFoldDB" id="A0A9W6JCV4"/>
<name>A0A9W6JCV4_9HYPH</name>
<accession>A0A9W6JCV4</accession>
<sequence length="171" mass="18444">MILSRVSRKQPAAGPIGPAAPARRAFIVRGARILFGAGCASLFARPATAATRLDFDELYAKVTVLGMTFSDKVKSLDGQNVTMRGFMAPPLKAEANFFVLTEIPMSICPFCSSDSDWPDNIVVIYLDRAQTFVQANAPIDVTGRLEVGSWTDPVTGFVSLLRLVGASFRTV</sequence>
<proteinExistence type="predicted"/>
<reference evidence="1" key="2">
    <citation type="submission" date="2023-01" db="EMBL/GenBank/DDBJ databases">
        <authorList>
            <person name="Sun Q."/>
            <person name="Evtushenko L."/>
        </authorList>
    </citation>
    <scope>NUCLEOTIDE SEQUENCE</scope>
    <source>
        <strain evidence="1">VKM B-2484</strain>
    </source>
</reference>
<reference evidence="1" key="1">
    <citation type="journal article" date="2014" name="Int. J. Syst. Evol. Microbiol.">
        <title>Complete genome sequence of Corynebacterium casei LMG S-19264T (=DSM 44701T), isolated from a smear-ripened cheese.</title>
        <authorList>
            <consortium name="US DOE Joint Genome Institute (JGI-PGF)"/>
            <person name="Walter F."/>
            <person name="Albersmeier A."/>
            <person name="Kalinowski J."/>
            <person name="Ruckert C."/>
        </authorList>
    </citation>
    <scope>NUCLEOTIDE SEQUENCE</scope>
    <source>
        <strain evidence="1">VKM B-2484</strain>
    </source>
</reference>
<keyword evidence="2" id="KW-1185">Reference proteome</keyword>
<dbReference type="Gene3D" id="2.40.50.870">
    <property type="entry name" value="Protein of unknown function (DUF3299)"/>
    <property type="match status" value="1"/>
</dbReference>
<organism evidence="1 2">
    <name type="scientific">Ancylobacter dichloromethanicus</name>
    <dbReference type="NCBI Taxonomy" id="518825"/>
    <lineage>
        <taxon>Bacteria</taxon>
        <taxon>Pseudomonadati</taxon>
        <taxon>Pseudomonadota</taxon>
        <taxon>Alphaproteobacteria</taxon>
        <taxon>Hyphomicrobiales</taxon>
        <taxon>Xanthobacteraceae</taxon>
        <taxon>Ancylobacter</taxon>
    </lineage>
</organism>
<evidence type="ECO:0000313" key="1">
    <source>
        <dbReference type="EMBL" id="GLK73268.1"/>
    </source>
</evidence>
<gene>
    <name evidence="1" type="ORF">GCM10017643_33850</name>
</gene>
<evidence type="ECO:0000313" key="2">
    <source>
        <dbReference type="Proteomes" id="UP001143370"/>
    </source>
</evidence>
<dbReference type="EMBL" id="BSFJ01000025">
    <property type="protein sequence ID" value="GLK73268.1"/>
    <property type="molecule type" value="Genomic_DNA"/>
</dbReference>
<evidence type="ECO:0008006" key="3">
    <source>
        <dbReference type="Google" id="ProtNLM"/>
    </source>
</evidence>
<protein>
    <recommendedName>
        <fullName evidence="3">DUF3299 domain-containing protein</fullName>
    </recommendedName>
</protein>
<comment type="caution">
    <text evidence="1">The sequence shown here is derived from an EMBL/GenBank/DDBJ whole genome shotgun (WGS) entry which is preliminary data.</text>
</comment>
<dbReference type="Proteomes" id="UP001143370">
    <property type="component" value="Unassembled WGS sequence"/>
</dbReference>